<evidence type="ECO:0000313" key="3">
    <source>
        <dbReference type="Proteomes" id="UP000652761"/>
    </source>
</evidence>
<evidence type="ECO:0000256" key="1">
    <source>
        <dbReference type="SAM" id="MobiDB-lite"/>
    </source>
</evidence>
<feature type="region of interest" description="Disordered" evidence="1">
    <location>
        <begin position="1"/>
        <end position="27"/>
    </location>
</feature>
<reference evidence="2" key="1">
    <citation type="submission" date="2017-07" db="EMBL/GenBank/DDBJ databases">
        <title>Taro Niue Genome Assembly and Annotation.</title>
        <authorList>
            <person name="Atibalentja N."/>
            <person name="Keating K."/>
            <person name="Fields C.J."/>
        </authorList>
    </citation>
    <scope>NUCLEOTIDE SEQUENCE</scope>
    <source>
        <strain evidence="2">Niue_2</strain>
        <tissue evidence="2">Leaf</tissue>
    </source>
</reference>
<proteinExistence type="predicted"/>
<dbReference type="Proteomes" id="UP000652761">
    <property type="component" value="Unassembled WGS sequence"/>
</dbReference>
<keyword evidence="3" id="KW-1185">Reference proteome</keyword>
<organism evidence="2 3">
    <name type="scientific">Colocasia esculenta</name>
    <name type="common">Wild taro</name>
    <name type="synonym">Arum esculentum</name>
    <dbReference type="NCBI Taxonomy" id="4460"/>
    <lineage>
        <taxon>Eukaryota</taxon>
        <taxon>Viridiplantae</taxon>
        <taxon>Streptophyta</taxon>
        <taxon>Embryophyta</taxon>
        <taxon>Tracheophyta</taxon>
        <taxon>Spermatophyta</taxon>
        <taxon>Magnoliopsida</taxon>
        <taxon>Liliopsida</taxon>
        <taxon>Araceae</taxon>
        <taxon>Aroideae</taxon>
        <taxon>Colocasieae</taxon>
        <taxon>Colocasia</taxon>
    </lineage>
</organism>
<gene>
    <name evidence="2" type="ORF">Taro_026842</name>
</gene>
<sequence length="142" mass="15736">MEGDGRNVQVHRAAQARPPGLNNISTHPHPRVVLWPLQASRSTGIFVPAGEVAESRDPAVGLPIKLLLLLRLQTPGPTDLSRQPAPRLDGKTWPKNGTRVKVVVYHKTVKTVFQGRGMMHAEQIIYMLFKMFAVMELGRCPS</sequence>
<name>A0A843VCZ1_COLES</name>
<protein>
    <submittedName>
        <fullName evidence="2">Uncharacterized protein</fullName>
    </submittedName>
</protein>
<evidence type="ECO:0000313" key="2">
    <source>
        <dbReference type="EMBL" id="MQL94188.1"/>
    </source>
</evidence>
<comment type="caution">
    <text evidence="2">The sequence shown here is derived from an EMBL/GenBank/DDBJ whole genome shotgun (WGS) entry which is preliminary data.</text>
</comment>
<dbReference type="AlphaFoldDB" id="A0A843VCZ1"/>
<feature type="non-terminal residue" evidence="2">
    <location>
        <position position="142"/>
    </location>
</feature>
<accession>A0A843VCZ1</accession>
<dbReference type="EMBL" id="NMUH01001644">
    <property type="protein sequence ID" value="MQL94188.1"/>
    <property type="molecule type" value="Genomic_DNA"/>
</dbReference>